<feature type="domain" description="Aminotransferase-like plant mobile" evidence="1">
    <location>
        <begin position="9"/>
        <end position="109"/>
    </location>
</feature>
<dbReference type="Proteomes" id="UP000075243">
    <property type="component" value="Chromosome 7"/>
</dbReference>
<dbReference type="OMA" id="KTIGGCA"/>
<sequence length="111" mass="12694">MFDWEEMSLFGSMIKLRWLRDNILPLLEQPTEEQLHAHVRAYLLGLIGGVLMLDKTGNKVHLMYLSLLTNLRRTRKYSWGSACLAMLYREMCRATKVGSKTIGGCASLLMS</sequence>
<evidence type="ECO:0000313" key="3">
    <source>
        <dbReference type="Proteomes" id="UP000075243"/>
    </source>
</evidence>
<evidence type="ECO:0000259" key="1">
    <source>
        <dbReference type="Pfam" id="PF10536"/>
    </source>
</evidence>
<evidence type="ECO:0000313" key="2">
    <source>
        <dbReference type="EMBL" id="KYP63451.1"/>
    </source>
</evidence>
<protein>
    <submittedName>
        <fullName evidence="2">Serine/threonine protein phosphatase 7 long form isogeny</fullName>
    </submittedName>
</protein>
<dbReference type="InterPro" id="IPR019557">
    <property type="entry name" value="AminoTfrase-like_pln_mobile"/>
</dbReference>
<dbReference type="Pfam" id="PF10536">
    <property type="entry name" value="PMD"/>
    <property type="match status" value="1"/>
</dbReference>
<proteinExistence type="predicted"/>
<accession>A0A151T8T4</accession>
<dbReference type="InterPro" id="IPR044824">
    <property type="entry name" value="MAIN-like"/>
</dbReference>
<dbReference type="PANTHER" id="PTHR46033">
    <property type="entry name" value="PROTEIN MAIN-LIKE 2"/>
    <property type="match status" value="1"/>
</dbReference>
<dbReference type="PANTHER" id="PTHR46033:SF8">
    <property type="entry name" value="PROTEIN MAINTENANCE OF MERISTEMS-LIKE"/>
    <property type="match status" value="1"/>
</dbReference>
<organism evidence="2 3">
    <name type="scientific">Cajanus cajan</name>
    <name type="common">Pigeon pea</name>
    <name type="synonym">Cajanus indicus</name>
    <dbReference type="NCBI Taxonomy" id="3821"/>
    <lineage>
        <taxon>Eukaryota</taxon>
        <taxon>Viridiplantae</taxon>
        <taxon>Streptophyta</taxon>
        <taxon>Embryophyta</taxon>
        <taxon>Tracheophyta</taxon>
        <taxon>Spermatophyta</taxon>
        <taxon>Magnoliopsida</taxon>
        <taxon>eudicotyledons</taxon>
        <taxon>Gunneridae</taxon>
        <taxon>Pentapetalae</taxon>
        <taxon>rosids</taxon>
        <taxon>fabids</taxon>
        <taxon>Fabales</taxon>
        <taxon>Fabaceae</taxon>
        <taxon>Papilionoideae</taxon>
        <taxon>50 kb inversion clade</taxon>
        <taxon>NPAAA clade</taxon>
        <taxon>indigoferoid/millettioid clade</taxon>
        <taxon>Phaseoleae</taxon>
        <taxon>Cajanus</taxon>
    </lineage>
</organism>
<name>A0A151T8T4_CAJCA</name>
<dbReference type="GO" id="GO:0010073">
    <property type="term" value="P:meristem maintenance"/>
    <property type="evidence" value="ECO:0007669"/>
    <property type="project" value="InterPro"/>
</dbReference>
<dbReference type="EMBL" id="CM003609">
    <property type="protein sequence ID" value="KYP63451.1"/>
    <property type="molecule type" value="Genomic_DNA"/>
</dbReference>
<reference evidence="2 3" key="1">
    <citation type="journal article" date="2012" name="Nat. Biotechnol.">
        <title>Draft genome sequence of pigeonpea (Cajanus cajan), an orphan legume crop of resource-poor farmers.</title>
        <authorList>
            <person name="Varshney R.K."/>
            <person name="Chen W."/>
            <person name="Li Y."/>
            <person name="Bharti A.K."/>
            <person name="Saxena R.K."/>
            <person name="Schlueter J.A."/>
            <person name="Donoghue M.T."/>
            <person name="Azam S."/>
            <person name="Fan G."/>
            <person name="Whaley A.M."/>
            <person name="Farmer A.D."/>
            <person name="Sheridan J."/>
            <person name="Iwata A."/>
            <person name="Tuteja R."/>
            <person name="Penmetsa R.V."/>
            <person name="Wu W."/>
            <person name="Upadhyaya H.D."/>
            <person name="Yang S.P."/>
            <person name="Shah T."/>
            <person name="Saxena K.B."/>
            <person name="Michael T."/>
            <person name="McCombie W.R."/>
            <person name="Yang B."/>
            <person name="Zhang G."/>
            <person name="Yang H."/>
            <person name="Wang J."/>
            <person name="Spillane C."/>
            <person name="Cook D.R."/>
            <person name="May G.D."/>
            <person name="Xu X."/>
            <person name="Jackson S.A."/>
        </authorList>
    </citation>
    <scope>NUCLEOTIDE SEQUENCE [LARGE SCALE GENOMIC DNA]</scope>
    <source>
        <strain evidence="3">cv. Asha</strain>
    </source>
</reference>
<dbReference type="AlphaFoldDB" id="A0A151T8T4"/>
<keyword evidence="3" id="KW-1185">Reference proteome</keyword>
<dbReference type="Gramene" id="C.cajan_17507.t">
    <property type="protein sequence ID" value="C.cajan_17507.t"/>
    <property type="gene ID" value="C.cajan_17507"/>
</dbReference>
<gene>
    <name evidence="2" type="ORF">KK1_018021</name>
</gene>